<keyword evidence="2" id="KW-0288">FMN</keyword>
<evidence type="ECO:0000313" key="4">
    <source>
        <dbReference type="EMBL" id="PWJ14504.1"/>
    </source>
</evidence>
<dbReference type="Proteomes" id="UP000245720">
    <property type="component" value="Unassembled WGS sequence"/>
</dbReference>
<organism evidence="4 5">
    <name type="scientific">Ruminococcus flavefaciens</name>
    <dbReference type="NCBI Taxonomy" id="1265"/>
    <lineage>
        <taxon>Bacteria</taxon>
        <taxon>Bacillati</taxon>
        <taxon>Bacillota</taxon>
        <taxon>Clostridia</taxon>
        <taxon>Eubacteriales</taxon>
        <taxon>Oscillospiraceae</taxon>
        <taxon>Ruminococcus</taxon>
    </lineage>
</organism>
<sequence length="473" mass="53971">MKICVLNCSPKNEQSITLQAVLLLQKWFQEKLNADEFGILPAFSGTVTEKIEDAVKNADLIIMSGAVFHFDVHSSMGKLLDVLSDDHYDLIKDKPITFISTSGMVGDTLAHNRFETWAKRNGLRYINSLSLESSEILSPVGREELFCWFRYIRATAGYYNSSSLPQAKTRGRVVLLDTCEKGIDKIDSAIKAAKQRFEASGFDTDVITLRDKVIHQCTGCQSCFSNRICIYNDDWEKTFEDLYLDTDMIVYFGELHYSTLGNCYKTFLERHASLGRSGIEDEVIKSYFFIPDKKTEREDITGFKIQCEAFDGLNCSYLSDVWEIENNDKIKEMCDKMTIAYNSDIMPQNGFLKEGIRHGFSKIAASVKNRCPGDYSYFKGIGCYDTLLPNPNVRWLDNAEDARKDREARLMPYKMTLLHLEGLPTITERRKNKSVSVIERQKAAARGDEPSEELMRMPQMYLKNSSVLIGQMK</sequence>
<dbReference type="InterPro" id="IPR051796">
    <property type="entry name" value="ISF_SsuE-like"/>
</dbReference>
<dbReference type="InterPro" id="IPR029039">
    <property type="entry name" value="Flavoprotein-like_sf"/>
</dbReference>
<feature type="domain" description="NADPH-dependent FMN reductase-like" evidence="3">
    <location>
        <begin position="1"/>
        <end position="111"/>
    </location>
</feature>
<dbReference type="AlphaFoldDB" id="A0A315Y427"/>
<keyword evidence="1" id="KW-0285">Flavoprotein</keyword>
<dbReference type="PANTHER" id="PTHR43278">
    <property type="entry name" value="NAD(P)H-DEPENDENT FMN-CONTAINING OXIDOREDUCTASE YWQN-RELATED"/>
    <property type="match status" value="1"/>
</dbReference>
<reference evidence="4 5" key="1">
    <citation type="submission" date="2018-05" db="EMBL/GenBank/DDBJ databases">
        <title>The Hungate 1000. A catalogue of reference genomes from the rumen microbiome.</title>
        <authorList>
            <person name="Kelly W."/>
        </authorList>
    </citation>
    <scope>NUCLEOTIDE SEQUENCE [LARGE SCALE GENOMIC DNA]</scope>
    <source>
        <strain evidence="4 5">SAb67</strain>
    </source>
</reference>
<dbReference type="RefSeq" id="WP_181380209.1">
    <property type="nucleotide sequence ID" value="NZ_QGDI01000002.1"/>
</dbReference>
<comment type="caution">
    <text evidence="4">The sequence shown here is derived from an EMBL/GenBank/DDBJ whole genome shotgun (WGS) entry which is preliminary data.</text>
</comment>
<dbReference type="Pfam" id="PF03358">
    <property type="entry name" value="FMN_red"/>
    <property type="match status" value="1"/>
</dbReference>
<dbReference type="PANTHER" id="PTHR43278:SF1">
    <property type="entry name" value="IRON-SULFUR FLAVOPROTEIN MJ1083"/>
    <property type="match status" value="1"/>
</dbReference>
<dbReference type="Gene3D" id="3.40.50.360">
    <property type="match status" value="2"/>
</dbReference>
<protein>
    <submittedName>
        <fullName evidence="4">NADPH-dependent FMN reductase</fullName>
    </submittedName>
</protein>
<evidence type="ECO:0000256" key="1">
    <source>
        <dbReference type="ARBA" id="ARBA00022630"/>
    </source>
</evidence>
<accession>A0A315Y427</accession>
<dbReference type="InterPro" id="IPR005025">
    <property type="entry name" value="FMN_Rdtase-like_dom"/>
</dbReference>
<proteinExistence type="predicted"/>
<name>A0A315Y427_RUMFL</name>
<dbReference type="STRING" id="1265.SAMN02910280_2272"/>
<dbReference type="SUPFAM" id="SSF52218">
    <property type="entry name" value="Flavoproteins"/>
    <property type="match status" value="2"/>
</dbReference>
<evidence type="ECO:0000256" key="2">
    <source>
        <dbReference type="ARBA" id="ARBA00022643"/>
    </source>
</evidence>
<gene>
    <name evidence="4" type="ORF">IE37_00488</name>
</gene>
<dbReference type="EMBL" id="QGDI01000002">
    <property type="protein sequence ID" value="PWJ14504.1"/>
    <property type="molecule type" value="Genomic_DNA"/>
</dbReference>
<evidence type="ECO:0000259" key="3">
    <source>
        <dbReference type="Pfam" id="PF03358"/>
    </source>
</evidence>
<dbReference type="GO" id="GO:0016491">
    <property type="term" value="F:oxidoreductase activity"/>
    <property type="evidence" value="ECO:0007669"/>
    <property type="project" value="InterPro"/>
</dbReference>
<evidence type="ECO:0000313" key="5">
    <source>
        <dbReference type="Proteomes" id="UP000245720"/>
    </source>
</evidence>